<dbReference type="SMART" id="SM00560">
    <property type="entry name" value="LamGL"/>
    <property type="match status" value="1"/>
</dbReference>
<dbReference type="AlphaFoldDB" id="A0A5C6E8D2"/>
<dbReference type="PANTHER" id="PTHR30273:SF2">
    <property type="entry name" value="PROTEIN FECR"/>
    <property type="match status" value="1"/>
</dbReference>
<name>A0A5C6E8D2_9BACT</name>
<keyword evidence="1" id="KW-0732">Signal</keyword>
<sequence>MPVDDGLMDRFLDGDVSDDEKARVVEWLELPANLQCFAKRAELHSDLRCSLRRRSIQERAIETCTGETASAIGSRFTKVGVIALATAASLFFAFMLWPDDAQPDASTGQLATVVSRIDALLTNGEANWDATELVAGEYQLRRGLVHLQFDGGVMVYVEAPAQFSVISGKRLVLQHGRLSANVPPEGIGFTVDTPEAEVVDFGTEFSVDVEGGASEIHVFDGLVRVNPGASNQRDASRSVDLQASQAVRITDGAAELEDISIATARFIRNFDEPRLNYVRAVKRLSPLAHYRMPIRDRGLVSEPPKYSGVLLTGEGKRPPHAQGVFVGGSLRVGVDSTGRGGRVDLPPALSTGQFSLTVFVYLETPAHGAIVATNLDGERGNFGLSLNENGMLQASVRRRNDDVLSVSGGSVLPLKTWRHVVVTADGENLQLYEDGKLVASKPCKALATTDAETVWFGTDARANRVWGGRIDEVALFDRALTEEEVAALYRTAQEEIARSQ</sequence>
<dbReference type="InterPro" id="IPR006558">
    <property type="entry name" value="LamG-like"/>
</dbReference>
<organism evidence="4 5">
    <name type="scientific">Rubripirellula tenax</name>
    <dbReference type="NCBI Taxonomy" id="2528015"/>
    <lineage>
        <taxon>Bacteria</taxon>
        <taxon>Pseudomonadati</taxon>
        <taxon>Planctomycetota</taxon>
        <taxon>Planctomycetia</taxon>
        <taxon>Pirellulales</taxon>
        <taxon>Pirellulaceae</taxon>
        <taxon>Rubripirellula</taxon>
    </lineage>
</organism>
<dbReference type="Gene3D" id="2.60.120.200">
    <property type="match status" value="1"/>
</dbReference>
<evidence type="ECO:0000313" key="4">
    <source>
        <dbReference type="EMBL" id="TWU44804.1"/>
    </source>
</evidence>
<reference evidence="4 5" key="1">
    <citation type="submission" date="2019-02" db="EMBL/GenBank/DDBJ databases">
        <title>Deep-cultivation of Planctomycetes and their phenomic and genomic characterization uncovers novel biology.</title>
        <authorList>
            <person name="Wiegand S."/>
            <person name="Jogler M."/>
            <person name="Boedeker C."/>
            <person name="Pinto D."/>
            <person name="Vollmers J."/>
            <person name="Rivas-Marin E."/>
            <person name="Kohn T."/>
            <person name="Peeters S.H."/>
            <person name="Heuer A."/>
            <person name="Rast P."/>
            <person name="Oberbeckmann S."/>
            <person name="Bunk B."/>
            <person name="Jeske O."/>
            <person name="Meyerdierks A."/>
            <person name="Storesund J.E."/>
            <person name="Kallscheuer N."/>
            <person name="Luecker S."/>
            <person name="Lage O.M."/>
            <person name="Pohl T."/>
            <person name="Merkel B.J."/>
            <person name="Hornburger P."/>
            <person name="Mueller R.-W."/>
            <person name="Bruemmer F."/>
            <person name="Labrenz M."/>
            <person name="Spormann A.M."/>
            <person name="Op Den Camp H."/>
            <person name="Overmann J."/>
            <person name="Amann R."/>
            <person name="Jetten M.S.M."/>
            <person name="Mascher T."/>
            <person name="Medema M.H."/>
            <person name="Devos D.P."/>
            <person name="Kaster A.-K."/>
            <person name="Ovreas L."/>
            <person name="Rohde M."/>
            <person name="Galperin M.Y."/>
            <person name="Jogler C."/>
        </authorList>
    </citation>
    <scope>NUCLEOTIDE SEQUENCE [LARGE SCALE GENOMIC DNA]</scope>
    <source>
        <strain evidence="4 5">Poly51</strain>
    </source>
</reference>
<dbReference type="SUPFAM" id="SSF49899">
    <property type="entry name" value="Concanavalin A-like lectins/glucanases"/>
    <property type="match status" value="1"/>
</dbReference>
<dbReference type="OrthoDB" id="258532at2"/>
<dbReference type="EMBL" id="SJPW01000009">
    <property type="protein sequence ID" value="TWU44804.1"/>
    <property type="molecule type" value="Genomic_DNA"/>
</dbReference>
<evidence type="ECO:0000256" key="1">
    <source>
        <dbReference type="ARBA" id="ARBA00022729"/>
    </source>
</evidence>
<dbReference type="GO" id="GO:0016989">
    <property type="term" value="F:sigma factor antagonist activity"/>
    <property type="evidence" value="ECO:0007669"/>
    <property type="project" value="TreeGrafter"/>
</dbReference>
<dbReference type="Pfam" id="PF13385">
    <property type="entry name" value="Laminin_G_3"/>
    <property type="match status" value="1"/>
</dbReference>
<evidence type="ECO:0000256" key="2">
    <source>
        <dbReference type="ARBA" id="ARBA00023157"/>
    </source>
</evidence>
<comment type="caution">
    <text evidence="4">The sequence shown here is derived from an EMBL/GenBank/DDBJ whole genome shotgun (WGS) entry which is preliminary data.</text>
</comment>
<dbReference type="Gene3D" id="2.60.120.1440">
    <property type="match status" value="1"/>
</dbReference>
<dbReference type="Pfam" id="PF04773">
    <property type="entry name" value="FecR"/>
    <property type="match status" value="1"/>
</dbReference>
<keyword evidence="5" id="KW-1185">Reference proteome</keyword>
<evidence type="ECO:0000259" key="3">
    <source>
        <dbReference type="SMART" id="SM00560"/>
    </source>
</evidence>
<dbReference type="Proteomes" id="UP000318288">
    <property type="component" value="Unassembled WGS sequence"/>
</dbReference>
<dbReference type="RefSeq" id="WP_146462281.1">
    <property type="nucleotide sequence ID" value="NZ_SJPW01000009.1"/>
</dbReference>
<accession>A0A5C6E8D2</accession>
<dbReference type="InterPro" id="IPR006860">
    <property type="entry name" value="FecR"/>
</dbReference>
<gene>
    <name evidence="4" type="ORF">Poly51_58700</name>
</gene>
<proteinExistence type="predicted"/>
<evidence type="ECO:0000313" key="5">
    <source>
        <dbReference type="Proteomes" id="UP000318288"/>
    </source>
</evidence>
<feature type="domain" description="LamG-like jellyroll fold" evidence="3">
    <location>
        <begin position="352"/>
        <end position="483"/>
    </location>
</feature>
<dbReference type="InterPro" id="IPR013320">
    <property type="entry name" value="ConA-like_dom_sf"/>
</dbReference>
<dbReference type="PANTHER" id="PTHR30273">
    <property type="entry name" value="PERIPLASMIC SIGNAL SENSOR AND SIGMA FACTOR ACTIVATOR FECR-RELATED"/>
    <property type="match status" value="1"/>
</dbReference>
<protein>
    <submittedName>
        <fullName evidence="4">FecR protein</fullName>
    </submittedName>
</protein>
<dbReference type="InterPro" id="IPR012373">
    <property type="entry name" value="Ferrdict_sens_TM"/>
</dbReference>
<keyword evidence="2" id="KW-1015">Disulfide bond</keyword>